<dbReference type="Gene3D" id="2.30.30.40">
    <property type="entry name" value="SH3 Domains"/>
    <property type="match status" value="1"/>
</dbReference>
<dbReference type="PANTHER" id="PTHR22617">
    <property type="entry name" value="CHEMOTAXIS SENSOR HISTIDINE KINASE-RELATED"/>
    <property type="match status" value="1"/>
</dbReference>
<sequence length="170" mass="17812">MAHTQTDAFSVNRAGAGRREMVGFRVGDQAFCIDITSVLEIRGWTPATPVPQSPHYMKGVVNLRGSVLPIIDLAARLGLPTTEPSARHAIMVANCGGRTVGLLVEGVSDIVQLDDADRQATPDMGHGQGGVVAGIFAVDGAMLSLLDLDNLLPPDRSRPADEAFDAIAAA</sequence>
<evidence type="ECO:0000259" key="1">
    <source>
        <dbReference type="PROSITE" id="PS50851"/>
    </source>
</evidence>
<dbReference type="AlphaFoldDB" id="A0A7W9C8T9"/>
<dbReference type="InterPro" id="IPR036061">
    <property type="entry name" value="CheW-like_dom_sf"/>
</dbReference>
<dbReference type="GO" id="GO:0005829">
    <property type="term" value="C:cytosol"/>
    <property type="evidence" value="ECO:0007669"/>
    <property type="project" value="TreeGrafter"/>
</dbReference>
<dbReference type="Pfam" id="PF01584">
    <property type="entry name" value="CheW"/>
    <property type="match status" value="1"/>
</dbReference>
<dbReference type="EMBL" id="JACHOQ010000011">
    <property type="protein sequence ID" value="MBB5741173.1"/>
    <property type="molecule type" value="Genomic_DNA"/>
</dbReference>
<dbReference type="GO" id="GO:0006935">
    <property type="term" value="P:chemotaxis"/>
    <property type="evidence" value="ECO:0007669"/>
    <property type="project" value="InterPro"/>
</dbReference>
<protein>
    <submittedName>
        <fullName evidence="2">Purine-binding chemotaxis protein CheW</fullName>
    </submittedName>
</protein>
<dbReference type="PROSITE" id="PS50851">
    <property type="entry name" value="CHEW"/>
    <property type="match status" value="1"/>
</dbReference>
<accession>A0A7W9C8T9</accession>
<dbReference type="CDD" id="cd00732">
    <property type="entry name" value="CheW"/>
    <property type="match status" value="1"/>
</dbReference>
<proteinExistence type="predicted"/>
<comment type="caution">
    <text evidence="2">The sequence shown here is derived from an EMBL/GenBank/DDBJ whole genome shotgun (WGS) entry which is preliminary data.</text>
</comment>
<dbReference type="InterPro" id="IPR002545">
    <property type="entry name" value="CheW-lke_dom"/>
</dbReference>
<feature type="domain" description="CheW-like" evidence="1">
    <location>
        <begin position="18"/>
        <end position="157"/>
    </location>
</feature>
<organism evidence="2 3">
    <name type="scientific">Brevundimonas aurantiaca</name>
    <dbReference type="NCBI Taxonomy" id="74316"/>
    <lineage>
        <taxon>Bacteria</taxon>
        <taxon>Pseudomonadati</taxon>
        <taxon>Pseudomonadota</taxon>
        <taxon>Alphaproteobacteria</taxon>
        <taxon>Caulobacterales</taxon>
        <taxon>Caulobacteraceae</taxon>
        <taxon>Brevundimonas</taxon>
    </lineage>
</organism>
<dbReference type="GO" id="GO:0007165">
    <property type="term" value="P:signal transduction"/>
    <property type="evidence" value="ECO:0007669"/>
    <property type="project" value="InterPro"/>
</dbReference>
<dbReference type="Proteomes" id="UP000527324">
    <property type="component" value="Unassembled WGS sequence"/>
</dbReference>
<keyword evidence="3" id="KW-1185">Reference proteome</keyword>
<dbReference type="Gene3D" id="2.40.50.180">
    <property type="entry name" value="CheA-289, Domain 4"/>
    <property type="match status" value="1"/>
</dbReference>
<dbReference type="SUPFAM" id="SSF50341">
    <property type="entry name" value="CheW-like"/>
    <property type="match status" value="1"/>
</dbReference>
<reference evidence="2 3" key="1">
    <citation type="submission" date="2020-08" db="EMBL/GenBank/DDBJ databases">
        <title>Genomic Encyclopedia of Type Strains, Phase IV (KMG-IV): sequencing the most valuable type-strain genomes for metagenomic binning, comparative biology and taxonomic classification.</title>
        <authorList>
            <person name="Goeker M."/>
        </authorList>
    </citation>
    <scope>NUCLEOTIDE SEQUENCE [LARGE SCALE GENOMIC DNA]</scope>
    <source>
        <strain evidence="2 3">DSM 4731</strain>
    </source>
</reference>
<dbReference type="GeneID" id="88840903"/>
<dbReference type="InterPro" id="IPR039315">
    <property type="entry name" value="CheW"/>
</dbReference>
<gene>
    <name evidence="2" type="ORF">GGQ93_002912</name>
</gene>
<evidence type="ECO:0000313" key="3">
    <source>
        <dbReference type="Proteomes" id="UP000527324"/>
    </source>
</evidence>
<dbReference type="SMART" id="SM00260">
    <property type="entry name" value="CheW"/>
    <property type="match status" value="1"/>
</dbReference>
<dbReference type="PANTHER" id="PTHR22617:SF23">
    <property type="entry name" value="CHEMOTAXIS PROTEIN CHEW"/>
    <property type="match status" value="1"/>
</dbReference>
<evidence type="ECO:0000313" key="2">
    <source>
        <dbReference type="EMBL" id="MBB5741173.1"/>
    </source>
</evidence>
<name>A0A7W9C8T9_9CAUL</name>
<dbReference type="RefSeq" id="WP_054766834.1">
    <property type="nucleotide sequence ID" value="NZ_CAJFZW010000021.1"/>
</dbReference>